<evidence type="ECO:0000256" key="1">
    <source>
        <dbReference type="SAM" id="MobiDB-lite"/>
    </source>
</evidence>
<dbReference type="PANTHER" id="PTHR33737:SF2">
    <property type="entry name" value="OS12G0102700 PROTEIN"/>
    <property type="match status" value="1"/>
</dbReference>
<feature type="region of interest" description="Disordered" evidence="1">
    <location>
        <begin position="202"/>
        <end position="232"/>
    </location>
</feature>
<sequence>MASPRRIPSVPARSGNKENISQDGEAPLDFATLPKEGPATTRRKKKLAGFNLRKSIAWNPAFLTEEGVLDNSELSVLTGSQPMANRSPGSGVSSIMSPSCQSGRYGNTYVRKEAAGNSHGKLPARYHRAESQGRKLFSSAKTPQGDNQKESAGTQNRSSARIIQICTPRVPAGSIYPNEVLGRIEQALKFFPLITKKVQNSSASTSQMSRIPKQLRPSLPKVPRSTSSVTNNLESHKKIAPVKAELVHRVTGFPARLKINPVSSGPSIEKAVVPAVTAIHEEATVKCKKNPAHPQISPSTPFDSTVSKLAKPSALRLPSPSLGFFTQEKAHVPHGDAAKRNVGRCFSSNTSALDRPPRYRQSEESRLHLAKQLSTNGTVASNLVLPVTREGHLKSLVVPENESSSKVIITYLEKSGNVNNQAMPKADFLLAGTGATDTTQPMNLEKKDDAGNSETLLVEGMDDIKEIEPLDNFYAPEAICSSTIRPVEDSFSLEASYSSTKPIVESKLSLSCISSKVHSSSELSCQGKSVSDPSAAMDMENSNVGDTALSASLSKGRSCTPALDLLQGFYSFDRQNIECPMLMESVSTICADQLPHCDSLSDETPALAGSHSDLNDSLCDEAKPALSKEPNTEGEMELQTNSTIAVKETPLLDVGCGHIHNYRTTDCSTRLEAPTPCVERRHALLVEPNMEEKMVLDTNRLSAIQYTPHIEKNKALERSPANTIRKDHLKNLIPFTEEWLAVMESCGQEVLEQKTGAVQNSPPDKTPPEPSPWSPVKRKAQDVGPFDCTKYSKSIRTSGT</sequence>
<organism evidence="2">
    <name type="scientific">Zea mays</name>
    <name type="common">Maize</name>
    <dbReference type="NCBI Taxonomy" id="4577"/>
    <lineage>
        <taxon>Eukaryota</taxon>
        <taxon>Viridiplantae</taxon>
        <taxon>Streptophyta</taxon>
        <taxon>Embryophyta</taxon>
        <taxon>Tracheophyta</taxon>
        <taxon>Spermatophyta</taxon>
        <taxon>Magnoliopsida</taxon>
        <taxon>Liliopsida</taxon>
        <taxon>Poales</taxon>
        <taxon>Poaceae</taxon>
        <taxon>PACMAD clade</taxon>
        <taxon>Panicoideae</taxon>
        <taxon>Andropogonodae</taxon>
        <taxon>Andropogoneae</taxon>
        <taxon>Tripsacinae</taxon>
        <taxon>Zea</taxon>
    </lineage>
</organism>
<dbReference type="AlphaFoldDB" id="A0A1D6HCS4"/>
<feature type="region of interest" description="Disordered" evidence="1">
    <location>
        <begin position="754"/>
        <end position="800"/>
    </location>
</feature>
<dbReference type="STRING" id="4577.A0A1D6HCS4"/>
<dbReference type="FunCoup" id="A0A1D6HCS4">
    <property type="interactions" value="92"/>
</dbReference>
<gene>
    <name evidence="2" type="ORF">ZEAMMB73_Zm00001d017170</name>
</gene>
<dbReference type="InterPro" id="IPR045882">
    <property type="entry name" value="GPT1/2"/>
</dbReference>
<feature type="region of interest" description="Disordered" evidence="1">
    <location>
        <begin position="1"/>
        <end position="43"/>
    </location>
</feature>
<dbReference type="InParanoid" id="A0A1D6HCS4"/>
<dbReference type="GO" id="GO:0008017">
    <property type="term" value="F:microtubule binding"/>
    <property type="evidence" value="ECO:0007669"/>
    <property type="project" value="InterPro"/>
</dbReference>
<dbReference type="eggNOG" id="ENOG502S3UH">
    <property type="taxonomic scope" value="Eukaryota"/>
</dbReference>
<name>A0A1D6HCS4_MAIZE</name>
<feature type="region of interest" description="Disordered" evidence="1">
    <location>
        <begin position="114"/>
        <end position="159"/>
    </location>
</feature>
<feature type="compositionally biased region" description="Polar residues" evidence="1">
    <location>
        <begin position="791"/>
        <end position="800"/>
    </location>
</feature>
<dbReference type="PANTHER" id="PTHR33737">
    <property type="entry name" value="OS05G0121800 PROTEIN"/>
    <property type="match status" value="1"/>
</dbReference>
<dbReference type="ExpressionAtlas" id="A0A1D6HCS4">
    <property type="expression patterns" value="baseline and differential"/>
</dbReference>
<dbReference type="EMBL" id="CM000781">
    <property type="protein sequence ID" value="AQK72503.1"/>
    <property type="molecule type" value="Genomic_DNA"/>
</dbReference>
<protein>
    <submittedName>
        <fullName evidence="2">Retrovirus-related Pol polyprotein from transposon TNT 1-94</fullName>
    </submittedName>
</protein>
<proteinExistence type="predicted"/>
<reference evidence="2" key="1">
    <citation type="submission" date="2015-12" db="EMBL/GenBank/DDBJ databases">
        <title>Update maize B73 reference genome by single molecule sequencing technologies.</title>
        <authorList>
            <consortium name="Maize Genome Sequencing Project"/>
            <person name="Ware D."/>
        </authorList>
    </citation>
    <scope>NUCLEOTIDE SEQUENCE</scope>
    <source>
        <tissue evidence="2">Seedling</tissue>
    </source>
</reference>
<feature type="compositionally biased region" description="Polar residues" evidence="1">
    <location>
        <begin position="139"/>
        <end position="159"/>
    </location>
</feature>
<accession>A0A1D6HCS4</accession>
<evidence type="ECO:0000313" key="2">
    <source>
        <dbReference type="EMBL" id="AQK72503.1"/>
    </source>
</evidence>
<feature type="compositionally biased region" description="Pro residues" evidence="1">
    <location>
        <begin position="764"/>
        <end position="773"/>
    </location>
</feature>